<dbReference type="PANTHER" id="PTHR11787:SF4">
    <property type="entry name" value="CHM, RAB ESCORT PROTEIN 1"/>
    <property type="match status" value="1"/>
</dbReference>
<dbReference type="AlphaFoldDB" id="G7E670"/>
<accession>G7E670</accession>
<dbReference type="SUPFAM" id="SSF51905">
    <property type="entry name" value="FAD/NAD(P)-binding domain"/>
    <property type="match status" value="1"/>
</dbReference>
<dbReference type="GO" id="GO:0005968">
    <property type="term" value="C:Rab-protein geranylgeranyltransferase complex"/>
    <property type="evidence" value="ECO:0007669"/>
    <property type="project" value="TreeGrafter"/>
</dbReference>
<dbReference type="Proteomes" id="UP000009131">
    <property type="component" value="Unassembled WGS sequence"/>
</dbReference>
<sequence>MLLEPDDRTHFDAIILGTGLAESILAASLAKAGKTVFHLDSNRYYGSKDASLSLAELTGWISARQQSPTLSSASASDSTTYRLDHLSNERSIYSHVSSCFPSVNHPQETLMKESRSYALSLSPSLLPASCEFVTSLVTSGVHHYTGFQLLAASYSHEHNDGQTAWRKVPMTKQDVFVDSSLSLPDKHRLMKFIRYASQESTLDLDASAHFSETLSTQFGLKQSLIDGIACAAALSSSGASQTGAALQRLSQYLSGVGRFGTSPFLVGQYGGAGEVAQGFCRVCAVHGGVYVLGGFEVDVDALRPSITLYSNADATGEQQTITADHLFAAPSYLPPGSLQASLQQVSRYELCAILILDAPIAIAPVESAEQDDDEAPKQDNLLFVFPPSTADGEAASTVFALQTTSSTYACPDGRAVLHVIAMTSEKLDAKAYLTPFIRKLLSGKANILFEAFFTRALPDIRQGVGKLQPVCSMTTEGVLAQSCQDALTVATRLHRLVADSPPFDTA</sequence>
<organism evidence="2 3">
    <name type="scientific">Mixia osmundae (strain CBS 9802 / IAM 14324 / JCM 22182 / KY 12970)</name>
    <dbReference type="NCBI Taxonomy" id="764103"/>
    <lineage>
        <taxon>Eukaryota</taxon>
        <taxon>Fungi</taxon>
        <taxon>Dikarya</taxon>
        <taxon>Basidiomycota</taxon>
        <taxon>Pucciniomycotina</taxon>
        <taxon>Mixiomycetes</taxon>
        <taxon>Mixiales</taxon>
        <taxon>Mixiaceae</taxon>
        <taxon>Mixia</taxon>
    </lineage>
</organism>
<reference evidence="2 3" key="2">
    <citation type="journal article" date="2012" name="Open Biol.">
        <title>Characteristics of nucleosomes and linker DNA regions on the genome of the basidiomycete Mixia osmundae revealed by mono- and dinucleosome mapping.</title>
        <authorList>
            <person name="Nishida H."/>
            <person name="Kondo S."/>
            <person name="Matsumoto T."/>
            <person name="Suzuki Y."/>
            <person name="Yoshikawa H."/>
            <person name="Taylor T.D."/>
            <person name="Sugiyama J."/>
        </authorList>
    </citation>
    <scope>NUCLEOTIDE SEQUENCE [LARGE SCALE GENOMIC DNA]</scope>
    <source>
        <strain evidence="3">CBS 9802 / IAM 14324 / JCM 22182 / KY 12970</strain>
    </source>
</reference>
<reference evidence="2 3" key="1">
    <citation type="journal article" date="2011" name="J. Gen. Appl. Microbiol.">
        <title>Draft genome sequencing of the enigmatic basidiomycete Mixia osmundae.</title>
        <authorList>
            <person name="Nishida H."/>
            <person name="Nagatsuka Y."/>
            <person name="Sugiyama J."/>
        </authorList>
    </citation>
    <scope>NUCLEOTIDE SEQUENCE [LARGE SCALE GENOMIC DNA]</scope>
    <source>
        <strain evidence="3">CBS 9802 / IAM 14324 / JCM 22182 / KY 12970</strain>
    </source>
</reference>
<dbReference type="OrthoDB" id="9446342at2759"/>
<dbReference type="GO" id="GO:0007264">
    <property type="term" value="P:small GTPase-mediated signal transduction"/>
    <property type="evidence" value="ECO:0007669"/>
    <property type="project" value="InterPro"/>
</dbReference>
<comment type="similarity">
    <text evidence="1">Belongs to the Rab GDI family.</text>
</comment>
<dbReference type="GO" id="GO:0005092">
    <property type="term" value="F:GDP-dissociation inhibitor activity"/>
    <property type="evidence" value="ECO:0007669"/>
    <property type="project" value="InterPro"/>
</dbReference>
<evidence type="ECO:0000313" key="3">
    <source>
        <dbReference type="Proteomes" id="UP000009131"/>
    </source>
</evidence>
<proteinExistence type="inferred from homology"/>
<protein>
    <recommendedName>
        <fullName evidence="4">Rab proteins geranylgeranyltransferase</fullName>
    </recommendedName>
</protein>
<comment type="caution">
    <text evidence="2">The sequence shown here is derived from an EMBL/GenBank/DDBJ whole genome shotgun (WGS) entry which is preliminary data.</text>
</comment>
<dbReference type="FunCoup" id="G7E670">
    <property type="interactions" value="108"/>
</dbReference>
<dbReference type="GO" id="GO:0005829">
    <property type="term" value="C:cytosol"/>
    <property type="evidence" value="ECO:0007669"/>
    <property type="project" value="TreeGrafter"/>
</dbReference>
<dbReference type="HOGENOM" id="CLU_021695_3_0_1"/>
<dbReference type="InterPro" id="IPR036188">
    <property type="entry name" value="FAD/NAD-bd_sf"/>
</dbReference>
<evidence type="ECO:0008006" key="4">
    <source>
        <dbReference type="Google" id="ProtNLM"/>
    </source>
</evidence>
<dbReference type="InParanoid" id="G7E670"/>
<dbReference type="PANTHER" id="PTHR11787">
    <property type="entry name" value="RAB GDP-DISSOCIATION INHIBITOR"/>
    <property type="match status" value="1"/>
</dbReference>
<dbReference type="STRING" id="764103.G7E670"/>
<dbReference type="PRINTS" id="PR00891">
    <property type="entry name" value="RABGDIREP"/>
</dbReference>
<evidence type="ECO:0000313" key="2">
    <source>
        <dbReference type="EMBL" id="GAA98330.1"/>
    </source>
</evidence>
<dbReference type="EMBL" id="BABT02000150">
    <property type="protein sequence ID" value="GAA98330.1"/>
    <property type="molecule type" value="Genomic_DNA"/>
</dbReference>
<dbReference type="Gene3D" id="3.30.519.10">
    <property type="entry name" value="Guanine Nucleotide Dissociation Inhibitor, domain 2"/>
    <property type="match status" value="1"/>
</dbReference>
<name>G7E670_MIXOS</name>
<dbReference type="Gene3D" id="3.50.50.60">
    <property type="entry name" value="FAD/NAD(P)-binding domain"/>
    <property type="match status" value="1"/>
</dbReference>
<dbReference type="GO" id="GO:0016192">
    <property type="term" value="P:vesicle-mediated transport"/>
    <property type="evidence" value="ECO:0007669"/>
    <property type="project" value="TreeGrafter"/>
</dbReference>
<dbReference type="Gene3D" id="1.10.405.10">
    <property type="entry name" value="Guanine Nucleotide Dissociation Inhibitor, domain 1"/>
    <property type="match status" value="1"/>
</dbReference>
<dbReference type="GO" id="GO:0005634">
    <property type="term" value="C:nucleus"/>
    <property type="evidence" value="ECO:0007669"/>
    <property type="project" value="TreeGrafter"/>
</dbReference>
<dbReference type="InterPro" id="IPR018203">
    <property type="entry name" value="GDP_dissociation_inhibitor"/>
</dbReference>
<gene>
    <name evidence="2" type="primary">Mo05015</name>
    <name evidence="2" type="ORF">E5Q_05015</name>
</gene>
<dbReference type="Pfam" id="PF00996">
    <property type="entry name" value="GDI"/>
    <property type="match status" value="2"/>
</dbReference>
<keyword evidence="3" id="KW-1185">Reference proteome</keyword>
<evidence type="ECO:0000256" key="1">
    <source>
        <dbReference type="ARBA" id="ARBA00005593"/>
    </source>
</evidence>
<dbReference type="eggNOG" id="KOG1439">
    <property type="taxonomic scope" value="Eukaryota"/>
</dbReference>